<name>A0A8I5NCW8_PAPAN</name>
<dbReference type="AlphaFoldDB" id="A0A8I5NCW8"/>
<reference evidence="1" key="3">
    <citation type="submission" date="2025-09" db="UniProtKB">
        <authorList>
            <consortium name="Ensembl"/>
        </authorList>
    </citation>
    <scope>IDENTIFICATION</scope>
</reference>
<evidence type="ECO:0000313" key="2">
    <source>
        <dbReference type="Proteomes" id="UP000028761"/>
    </source>
</evidence>
<reference evidence="1" key="2">
    <citation type="submission" date="2025-08" db="UniProtKB">
        <authorList>
            <consortium name="Ensembl"/>
        </authorList>
    </citation>
    <scope>IDENTIFICATION</scope>
</reference>
<keyword evidence="2" id="KW-1185">Reference proteome</keyword>
<protein>
    <submittedName>
        <fullName evidence="1">Uncharacterized protein</fullName>
    </submittedName>
</protein>
<dbReference type="GeneTree" id="ENSGT01150000286943"/>
<dbReference type="PRINTS" id="PR02045">
    <property type="entry name" value="F138DOMAIN"/>
</dbReference>
<accession>A0A8I5NCW8</accession>
<sequence length="146" mass="15783">LTSAPILGEGGPGYLVGHKQAPNCHKSLPTPLSAVWQPGLSPLRFGSSHQITQGCLCLLHLVACPSDIGIQRYYERSPLLLFFSFSYLFIYLRRSLALSLRLECSGVISVHCNLCLPGSSDSPASASQVAGITGARHHAQLLFLYF</sequence>
<dbReference type="PANTHER" id="PTHR12138:SF135">
    <property type="entry name" value="SAM DOMAIN-CONTAINING PROTEIN"/>
    <property type="match status" value="1"/>
</dbReference>
<dbReference type="Proteomes" id="UP000028761">
    <property type="component" value="Chromosome 7"/>
</dbReference>
<organism evidence="1 2">
    <name type="scientific">Papio anubis</name>
    <name type="common">Olive baboon</name>
    <dbReference type="NCBI Taxonomy" id="9555"/>
    <lineage>
        <taxon>Eukaryota</taxon>
        <taxon>Metazoa</taxon>
        <taxon>Chordata</taxon>
        <taxon>Craniata</taxon>
        <taxon>Vertebrata</taxon>
        <taxon>Euteleostomi</taxon>
        <taxon>Mammalia</taxon>
        <taxon>Eutheria</taxon>
        <taxon>Euarchontoglires</taxon>
        <taxon>Primates</taxon>
        <taxon>Haplorrhini</taxon>
        <taxon>Catarrhini</taxon>
        <taxon>Cercopithecidae</taxon>
        <taxon>Cercopithecinae</taxon>
        <taxon>Papio</taxon>
    </lineage>
</organism>
<dbReference type="Ensembl" id="ENSPANT00000071647.1">
    <property type="protein sequence ID" value="ENSPANP00000054887.1"/>
    <property type="gene ID" value="ENSPANG00000037368.1"/>
</dbReference>
<proteinExistence type="predicted"/>
<dbReference type="PANTHER" id="PTHR12138">
    <property type="entry name" value="PRIMATE-EXPANDED PROTEIN FAMILY"/>
    <property type="match status" value="1"/>
</dbReference>
<evidence type="ECO:0000313" key="1">
    <source>
        <dbReference type="Ensembl" id="ENSPANP00000054887.1"/>
    </source>
</evidence>
<reference evidence="1 2" key="1">
    <citation type="submission" date="2012-03" db="EMBL/GenBank/DDBJ databases">
        <title>Whole Genome Assembly of Papio anubis.</title>
        <authorList>
            <person name="Liu Y.L."/>
            <person name="Abraham K.A."/>
            <person name="Akbar H.A."/>
            <person name="Ali S.A."/>
            <person name="Anosike U.A."/>
            <person name="Aqrawi P.A."/>
            <person name="Arias F.A."/>
            <person name="Attaway T.A."/>
            <person name="Awwad R.A."/>
            <person name="Babu C.B."/>
            <person name="Bandaranaike D.B."/>
            <person name="Battles P.B."/>
            <person name="Bell A.B."/>
            <person name="Beltran B.B."/>
            <person name="Berhane-Mersha D.B."/>
            <person name="Bess C.B."/>
            <person name="Bickham C.B."/>
            <person name="Bolden T.B."/>
            <person name="Carter K.C."/>
            <person name="Chau D.C."/>
            <person name="Chavez A.C."/>
            <person name="Clerc-Blankenburg K.C."/>
            <person name="Coyle M.C."/>
            <person name="Dao M.D."/>
            <person name="Davila M.L.D."/>
            <person name="Davy-Carroll L.D."/>
            <person name="Denson S.D."/>
            <person name="Dinh H.D."/>
            <person name="Fernandez S.F."/>
            <person name="Fernando P.F."/>
            <person name="Forbes L.F."/>
            <person name="Francis C.F."/>
            <person name="Francisco L.F."/>
            <person name="Fu Q.F."/>
            <person name="Garcia-Iii R.G."/>
            <person name="Garrett T.G."/>
            <person name="Gross S.G."/>
            <person name="Gubbala S.G."/>
            <person name="Hirani K.H."/>
            <person name="Hogues M.H."/>
            <person name="Hollins B.H."/>
            <person name="Jackson L.J."/>
            <person name="Javaid M.J."/>
            <person name="Jhangiani S.J."/>
            <person name="Johnson A.J."/>
            <person name="Johnson B.J."/>
            <person name="Jones J.J."/>
            <person name="Joshi V.J."/>
            <person name="Kalu J.K."/>
            <person name="Khan N.K."/>
            <person name="Korchina V.K."/>
            <person name="Kovar C.K."/>
            <person name="Lago L.L."/>
            <person name="Lara F.L."/>
            <person name="Le T.-K.L."/>
            <person name="Lee S.L."/>
            <person name="Legall-Iii F.L."/>
            <person name="Lemon S.L."/>
            <person name="Liu J.L."/>
            <person name="Liu Y.-S.L."/>
            <person name="Liyanage D.L."/>
            <person name="Lopez J.L."/>
            <person name="Lorensuhewa L.L."/>
            <person name="Mata R.M."/>
            <person name="Mathew T.M."/>
            <person name="Mercado C.M."/>
            <person name="Mercado I.M."/>
            <person name="Morales K.M."/>
            <person name="Morgan M.M."/>
            <person name="Munidasa M.M."/>
            <person name="Ngo D.N."/>
            <person name="Nguyen L.N."/>
            <person name="Nguyen T.N."/>
            <person name="Nguyen N.N."/>
            <person name="Obregon M.O."/>
            <person name="Okwuonu G.O."/>
            <person name="Ongeri F.O."/>
            <person name="Onwere C.O."/>
            <person name="Osifeso I.O."/>
            <person name="Parra A.P."/>
            <person name="Patil S.P."/>
            <person name="Perez A.P."/>
            <person name="Perez Y.P."/>
            <person name="Pham C.P."/>
            <person name="Pu L.-L.P."/>
            <person name="Puazo M.P."/>
            <person name="Quiroz J.Q."/>
            <person name="Rouhana J.R."/>
            <person name="Ruiz M.R."/>
            <person name="Ruiz S.-J.R."/>
            <person name="Saada N.S."/>
            <person name="Santibanez J.S."/>
            <person name="Scheel M.S."/>
            <person name="Schneider B.S."/>
            <person name="Simmons D.S."/>
            <person name="Sisson I.S."/>
            <person name="Tang L.-Y.T."/>
            <person name="Thornton R.T."/>
            <person name="Tisius J.T."/>
            <person name="Toledanes G.T."/>
            <person name="Trejos Z.T."/>
            <person name="Usmani K.U."/>
            <person name="Varghese R.V."/>
            <person name="Vattathil S.V."/>
            <person name="Vee V.V."/>
            <person name="Walker D.W."/>
            <person name="Weissenberger G.W."/>
            <person name="White C.W."/>
            <person name="Williams A.W."/>
            <person name="Woodworth J.W."/>
            <person name="Wright R.W."/>
            <person name="Zhu Y.Z."/>
            <person name="Han Y.H."/>
            <person name="Newsham I.N."/>
            <person name="Nazareth L.N."/>
            <person name="Worley K.W."/>
            <person name="Muzny D.M."/>
            <person name="Rogers J.R."/>
            <person name="Gibbs R.G."/>
        </authorList>
    </citation>
    <scope>NUCLEOTIDE SEQUENCE [LARGE SCALE GENOMIC DNA]</scope>
</reference>